<sequence>MGPARGGGSGDAMSARSGARTSAGTTRLGAGARPVTPPGPVPDADRRHLEMLARATRLLETPLDLAATAWQTAELVVAELADWCLVEVTGSDQRRLCVLAHRDPALLPTAELLRRPEHLTALLKLMTVLPAVTPVDLAGAGHDLPPALGDAWCALTVPLTSAGRPVGSMILLRAADRPSHADDVQLAVELGHRAGAAVEKARLHADLQETTRVLQASLLPPVLPRVPGLTVSAQFRSGTSGSDIGGDYYDVFRTGPERWWVVLGDVCGKGAAAAALSAAVRHSLHAIAPDTDDPAVVLRRLNDVLLGEDWDGRFTTLLLLTFADRGRRQGPLSVRMASGGHPAPMLRAADGTVRPVPCPGTLVGAVRELSVATVRLDLEPGDTLVLYTDGVTDARDPSGVELGECTLARLLAGHRGEDADLARALAQDVLRHADGELRDDLALLTLTR</sequence>
<dbReference type="EMBL" id="VFOQ01000001">
    <property type="protein sequence ID" value="TQL58701.1"/>
    <property type="molecule type" value="Genomic_DNA"/>
</dbReference>
<feature type="region of interest" description="Disordered" evidence="2">
    <location>
        <begin position="1"/>
        <end position="45"/>
    </location>
</feature>
<dbReference type="InterPro" id="IPR052016">
    <property type="entry name" value="Bact_Sigma-Reg"/>
</dbReference>
<evidence type="ECO:0000313" key="5">
    <source>
        <dbReference type="Proteomes" id="UP000319514"/>
    </source>
</evidence>
<dbReference type="GO" id="GO:0016791">
    <property type="term" value="F:phosphatase activity"/>
    <property type="evidence" value="ECO:0007669"/>
    <property type="project" value="TreeGrafter"/>
</dbReference>
<protein>
    <submittedName>
        <fullName evidence="4">Stage II sporulation protein E</fullName>
    </submittedName>
</protein>
<dbReference type="Gene3D" id="3.60.40.10">
    <property type="entry name" value="PPM-type phosphatase domain"/>
    <property type="match status" value="1"/>
</dbReference>
<evidence type="ECO:0000313" key="4">
    <source>
        <dbReference type="EMBL" id="TQL58701.1"/>
    </source>
</evidence>
<dbReference type="SUPFAM" id="SSF81606">
    <property type="entry name" value="PP2C-like"/>
    <property type="match status" value="1"/>
</dbReference>
<evidence type="ECO:0000256" key="1">
    <source>
        <dbReference type="ARBA" id="ARBA00022801"/>
    </source>
</evidence>
<dbReference type="InterPro" id="IPR001932">
    <property type="entry name" value="PPM-type_phosphatase-like_dom"/>
</dbReference>
<keyword evidence="1" id="KW-0378">Hydrolase</keyword>
<dbReference type="SUPFAM" id="SSF55781">
    <property type="entry name" value="GAF domain-like"/>
    <property type="match status" value="1"/>
</dbReference>
<name>A0A542ZEI0_9MICO</name>
<dbReference type="PANTHER" id="PTHR43156:SF2">
    <property type="entry name" value="STAGE II SPORULATION PROTEIN E"/>
    <property type="match status" value="1"/>
</dbReference>
<dbReference type="Proteomes" id="UP000319514">
    <property type="component" value="Unassembled WGS sequence"/>
</dbReference>
<gene>
    <name evidence="4" type="ORF">FB474_0035</name>
</gene>
<feature type="domain" description="PPM-type phosphatase" evidence="3">
    <location>
        <begin position="226"/>
        <end position="448"/>
    </location>
</feature>
<dbReference type="SMART" id="SM00331">
    <property type="entry name" value="PP2C_SIG"/>
    <property type="match status" value="1"/>
</dbReference>
<feature type="compositionally biased region" description="Gly residues" evidence="2">
    <location>
        <begin position="1"/>
        <end position="10"/>
    </location>
</feature>
<proteinExistence type="predicted"/>
<keyword evidence="5" id="KW-1185">Reference proteome</keyword>
<dbReference type="PANTHER" id="PTHR43156">
    <property type="entry name" value="STAGE II SPORULATION PROTEIN E-RELATED"/>
    <property type="match status" value="1"/>
</dbReference>
<dbReference type="Gene3D" id="3.30.450.40">
    <property type="match status" value="1"/>
</dbReference>
<dbReference type="Pfam" id="PF07228">
    <property type="entry name" value="SpoIIE"/>
    <property type="match status" value="1"/>
</dbReference>
<dbReference type="InterPro" id="IPR029016">
    <property type="entry name" value="GAF-like_dom_sf"/>
</dbReference>
<organism evidence="4 5">
    <name type="scientific">Oryzihumus leptocrescens</name>
    <dbReference type="NCBI Taxonomy" id="297536"/>
    <lineage>
        <taxon>Bacteria</taxon>
        <taxon>Bacillati</taxon>
        <taxon>Actinomycetota</taxon>
        <taxon>Actinomycetes</taxon>
        <taxon>Micrococcales</taxon>
        <taxon>Intrasporangiaceae</taxon>
        <taxon>Oryzihumus</taxon>
    </lineage>
</organism>
<dbReference type="InterPro" id="IPR036457">
    <property type="entry name" value="PPM-type-like_dom_sf"/>
</dbReference>
<dbReference type="AlphaFoldDB" id="A0A542ZEI0"/>
<evidence type="ECO:0000259" key="3">
    <source>
        <dbReference type="SMART" id="SM00331"/>
    </source>
</evidence>
<reference evidence="4 5" key="1">
    <citation type="submission" date="2019-06" db="EMBL/GenBank/DDBJ databases">
        <title>Sequencing the genomes of 1000 actinobacteria strains.</title>
        <authorList>
            <person name="Klenk H.-P."/>
        </authorList>
    </citation>
    <scope>NUCLEOTIDE SEQUENCE [LARGE SCALE GENOMIC DNA]</scope>
    <source>
        <strain evidence="4 5">DSM 18082</strain>
    </source>
</reference>
<comment type="caution">
    <text evidence="4">The sequence shown here is derived from an EMBL/GenBank/DDBJ whole genome shotgun (WGS) entry which is preliminary data.</text>
</comment>
<accession>A0A542ZEI0</accession>
<evidence type="ECO:0000256" key="2">
    <source>
        <dbReference type="SAM" id="MobiDB-lite"/>
    </source>
</evidence>